<dbReference type="RefSeq" id="WP_377212031.1">
    <property type="nucleotide sequence ID" value="NZ_JBHTJV010000003.1"/>
</dbReference>
<proteinExistence type="predicted"/>
<organism evidence="1 2">
    <name type="scientific">Pseudahrensia aquimaris</name>
    <dbReference type="NCBI Taxonomy" id="744461"/>
    <lineage>
        <taxon>Bacteria</taxon>
        <taxon>Pseudomonadati</taxon>
        <taxon>Pseudomonadota</taxon>
        <taxon>Alphaproteobacteria</taxon>
        <taxon>Hyphomicrobiales</taxon>
        <taxon>Ahrensiaceae</taxon>
        <taxon>Pseudahrensia</taxon>
    </lineage>
</organism>
<sequence>MILTCAWCGPRDAREFTYKGDAKIARPAMDNESLEDHLAYVYDRDNPAGLHEEMWQHTGGCRAHVRVVRNTVTHEVISCDPVGPWAEQLKKGATK</sequence>
<dbReference type="EMBL" id="JBHTJV010000003">
    <property type="protein sequence ID" value="MFD0916201.1"/>
    <property type="molecule type" value="Genomic_DNA"/>
</dbReference>
<dbReference type="InterPro" id="IPR038561">
    <property type="entry name" value="SoxD_sf"/>
</dbReference>
<dbReference type="Proteomes" id="UP001597101">
    <property type="component" value="Unassembled WGS sequence"/>
</dbReference>
<keyword evidence="2" id="KW-1185">Reference proteome</keyword>
<gene>
    <name evidence="1" type="ORF">ACFQ14_07270</name>
</gene>
<dbReference type="Pfam" id="PF04267">
    <property type="entry name" value="SoxD"/>
    <property type="match status" value="1"/>
</dbReference>
<name>A0ABW3FCM2_9HYPH</name>
<reference evidence="2" key="1">
    <citation type="journal article" date="2019" name="Int. J. Syst. Evol. Microbiol.">
        <title>The Global Catalogue of Microorganisms (GCM) 10K type strain sequencing project: providing services to taxonomists for standard genome sequencing and annotation.</title>
        <authorList>
            <consortium name="The Broad Institute Genomics Platform"/>
            <consortium name="The Broad Institute Genome Sequencing Center for Infectious Disease"/>
            <person name="Wu L."/>
            <person name="Ma J."/>
        </authorList>
    </citation>
    <scope>NUCLEOTIDE SEQUENCE [LARGE SCALE GENOMIC DNA]</scope>
    <source>
        <strain evidence="2">CCUG 60023</strain>
    </source>
</reference>
<comment type="caution">
    <text evidence="1">The sequence shown here is derived from an EMBL/GenBank/DDBJ whole genome shotgun (WGS) entry which is preliminary data.</text>
</comment>
<protein>
    <submittedName>
        <fullName evidence="1">Sarcosine oxidase subunit delta</fullName>
    </submittedName>
</protein>
<accession>A0ABW3FCM2</accession>
<evidence type="ECO:0000313" key="2">
    <source>
        <dbReference type="Proteomes" id="UP001597101"/>
    </source>
</evidence>
<dbReference type="Gene3D" id="3.30.2270.10">
    <property type="entry name" value="Folate-binding superfamily"/>
    <property type="match status" value="1"/>
</dbReference>
<dbReference type="InterPro" id="IPR006279">
    <property type="entry name" value="SoxD"/>
</dbReference>
<evidence type="ECO:0000313" key="1">
    <source>
        <dbReference type="EMBL" id="MFD0916201.1"/>
    </source>
</evidence>